<keyword evidence="5" id="KW-0678">Repressor</keyword>
<evidence type="ECO:0000256" key="12">
    <source>
        <dbReference type="PIRSR" id="PIRSR602481-2"/>
    </source>
</evidence>
<dbReference type="Proteomes" id="UP000442535">
    <property type="component" value="Unassembled WGS sequence"/>
</dbReference>
<dbReference type="PANTHER" id="PTHR33202">
    <property type="entry name" value="ZINC UPTAKE REGULATION PROTEIN"/>
    <property type="match status" value="1"/>
</dbReference>
<organism evidence="13 14">
    <name type="scientific">Mobiluncus porci</name>
    <dbReference type="NCBI Taxonomy" id="2652278"/>
    <lineage>
        <taxon>Bacteria</taxon>
        <taxon>Bacillati</taxon>
        <taxon>Actinomycetota</taxon>
        <taxon>Actinomycetes</taxon>
        <taxon>Actinomycetales</taxon>
        <taxon>Actinomycetaceae</taxon>
        <taxon>Mobiluncus</taxon>
    </lineage>
</organism>
<evidence type="ECO:0000256" key="4">
    <source>
        <dbReference type="ARBA" id="ARBA00022490"/>
    </source>
</evidence>
<keyword evidence="12" id="KW-0408">Iron</keyword>
<keyword evidence="7 11" id="KW-0862">Zinc</keyword>
<evidence type="ECO:0000313" key="13">
    <source>
        <dbReference type="EMBL" id="MST49802.1"/>
    </source>
</evidence>
<keyword evidence="10" id="KW-0804">Transcription</keyword>
<dbReference type="Gene3D" id="3.30.1490.190">
    <property type="match status" value="1"/>
</dbReference>
<dbReference type="CDD" id="cd07153">
    <property type="entry name" value="Fur_like"/>
    <property type="match status" value="1"/>
</dbReference>
<keyword evidence="14" id="KW-1185">Reference proteome</keyword>
<feature type="binding site" evidence="11">
    <location>
        <position position="90"/>
    </location>
    <ligand>
        <name>Zn(2+)</name>
        <dbReference type="ChEBI" id="CHEBI:29105"/>
    </ligand>
</feature>
<comment type="similarity">
    <text evidence="2">Belongs to the Fur family.</text>
</comment>
<evidence type="ECO:0000256" key="3">
    <source>
        <dbReference type="ARBA" id="ARBA00011738"/>
    </source>
</evidence>
<dbReference type="GO" id="GO:0008270">
    <property type="term" value="F:zinc ion binding"/>
    <property type="evidence" value="ECO:0007669"/>
    <property type="project" value="TreeGrafter"/>
</dbReference>
<dbReference type="PANTHER" id="PTHR33202:SF2">
    <property type="entry name" value="FERRIC UPTAKE REGULATION PROTEIN"/>
    <property type="match status" value="1"/>
</dbReference>
<dbReference type="GO" id="GO:1900376">
    <property type="term" value="P:regulation of secondary metabolite biosynthetic process"/>
    <property type="evidence" value="ECO:0007669"/>
    <property type="project" value="TreeGrafter"/>
</dbReference>
<comment type="caution">
    <text evidence="13">The sequence shown here is derived from an EMBL/GenBank/DDBJ whole genome shotgun (WGS) entry which is preliminary data.</text>
</comment>
<feature type="binding site" evidence="12">
    <location>
        <position position="105"/>
    </location>
    <ligand>
        <name>Fe cation</name>
        <dbReference type="ChEBI" id="CHEBI:24875"/>
    </ligand>
</feature>
<dbReference type="InterPro" id="IPR036390">
    <property type="entry name" value="WH_DNA-bd_sf"/>
</dbReference>
<dbReference type="GO" id="GO:0000976">
    <property type="term" value="F:transcription cis-regulatory region binding"/>
    <property type="evidence" value="ECO:0007669"/>
    <property type="project" value="TreeGrafter"/>
</dbReference>
<protein>
    <submittedName>
        <fullName evidence="13">Transcriptional repressor</fullName>
    </submittedName>
</protein>
<feature type="binding site" evidence="12">
    <location>
        <position position="122"/>
    </location>
    <ligand>
        <name>Fe cation</name>
        <dbReference type="ChEBI" id="CHEBI:24875"/>
    </ligand>
</feature>
<reference evidence="13 14" key="1">
    <citation type="submission" date="2019-08" db="EMBL/GenBank/DDBJ databases">
        <title>In-depth cultivation of the pig gut microbiome towards novel bacterial diversity and tailored functional studies.</title>
        <authorList>
            <person name="Wylensek D."/>
            <person name="Hitch T.C.A."/>
            <person name="Clavel T."/>
        </authorList>
    </citation>
    <scope>NUCLEOTIDE SEQUENCE [LARGE SCALE GENOMIC DNA]</scope>
    <source>
        <strain evidence="13 14">RF-GAM-744-WT-7</strain>
    </source>
</reference>
<dbReference type="GO" id="GO:0005829">
    <property type="term" value="C:cytosol"/>
    <property type="evidence" value="ECO:0007669"/>
    <property type="project" value="TreeGrafter"/>
</dbReference>
<dbReference type="InterPro" id="IPR043135">
    <property type="entry name" value="Fur_C"/>
</dbReference>
<comment type="cofactor">
    <cofactor evidence="12">
        <name>Mn(2+)</name>
        <dbReference type="ChEBI" id="CHEBI:29035"/>
    </cofactor>
    <cofactor evidence="12">
        <name>Fe(2+)</name>
        <dbReference type="ChEBI" id="CHEBI:29033"/>
    </cofactor>
    <text evidence="12">Binds 1 Mn(2+) or Fe(2+) ion per subunit.</text>
</comment>
<keyword evidence="4" id="KW-0963">Cytoplasm</keyword>
<dbReference type="Pfam" id="PF01475">
    <property type="entry name" value="FUR"/>
    <property type="match status" value="1"/>
</dbReference>
<gene>
    <name evidence="13" type="ORF">FYJ63_06075</name>
</gene>
<dbReference type="EMBL" id="VUMY01000009">
    <property type="protein sequence ID" value="MST49802.1"/>
    <property type="molecule type" value="Genomic_DNA"/>
</dbReference>
<feature type="binding site" evidence="11">
    <location>
        <position position="130"/>
    </location>
    <ligand>
        <name>Zn(2+)</name>
        <dbReference type="ChEBI" id="CHEBI:29105"/>
    </ligand>
</feature>
<name>A0A7K0K2T2_9ACTO</name>
<feature type="binding site" evidence="12">
    <location>
        <position position="84"/>
    </location>
    <ligand>
        <name>Fe cation</name>
        <dbReference type="ChEBI" id="CHEBI:24875"/>
    </ligand>
</feature>
<comment type="subunit">
    <text evidence="3">Homodimer.</text>
</comment>
<comment type="subcellular location">
    <subcellularLocation>
        <location evidence="1">Cytoplasm</location>
    </subcellularLocation>
</comment>
<keyword evidence="6 11" id="KW-0479">Metal-binding</keyword>
<evidence type="ECO:0000256" key="9">
    <source>
        <dbReference type="ARBA" id="ARBA00023125"/>
    </source>
</evidence>
<evidence type="ECO:0000313" key="14">
    <source>
        <dbReference type="Proteomes" id="UP000442535"/>
    </source>
</evidence>
<accession>A0A7K0K2T2</accession>
<dbReference type="InterPro" id="IPR002481">
    <property type="entry name" value="FUR"/>
</dbReference>
<feature type="binding site" evidence="11">
    <location>
        <position position="133"/>
    </location>
    <ligand>
        <name>Zn(2+)</name>
        <dbReference type="ChEBI" id="CHEBI:29105"/>
    </ligand>
</feature>
<dbReference type="SUPFAM" id="SSF46785">
    <property type="entry name" value="Winged helix' DNA-binding domain"/>
    <property type="match status" value="1"/>
</dbReference>
<evidence type="ECO:0000256" key="5">
    <source>
        <dbReference type="ARBA" id="ARBA00022491"/>
    </source>
</evidence>
<dbReference type="Gene3D" id="1.10.10.10">
    <property type="entry name" value="Winged helix-like DNA-binding domain superfamily/Winged helix DNA-binding domain"/>
    <property type="match status" value="1"/>
</dbReference>
<evidence type="ECO:0000256" key="11">
    <source>
        <dbReference type="PIRSR" id="PIRSR602481-1"/>
    </source>
</evidence>
<feature type="binding site" evidence="11">
    <location>
        <position position="93"/>
    </location>
    <ligand>
        <name>Zn(2+)</name>
        <dbReference type="ChEBI" id="CHEBI:29105"/>
    </ligand>
</feature>
<comment type="cofactor">
    <cofactor evidence="11">
        <name>Zn(2+)</name>
        <dbReference type="ChEBI" id="CHEBI:29105"/>
    </cofactor>
    <text evidence="11">Binds 1 zinc ion per subunit.</text>
</comment>
<dbReference type="RefSeq" id="WP_154544811.1">
    <property type="nucleotide sequence ID" value="NZ_JAQYQY010000038.1"/>
</dbReference>
<evidence type="ECO:0000256" key="10">
    <source>
        <dbReference type="ARBA" id="ARBA00023163"/>
    </source>
</evidence>
<sequence>MTVKETQPRQRKTRQLDAVLHAVRGEKDFLSAADVFTKLKTAGETVGLATVYRNLASLAASGVLDQLRSPDGTMMYRECGVAHHHHHLVCRNCGKTEEFQLKGLEETLGELARKNGYSDIEHVVELTGLCADCGEESQQ</sequence>
<keyword evidence="9" id="KW-0238">DNA-binding</keyword>
<dbReference type="GO" id="GO:0045892">
    <property type="term" value="P:negative regulation of DNA-templated transcription"/>
    <property type="evidence" value="ECO:0007669"/>
    <property type="project" value="TreeGrafter"/>
</dbReference>
<evidence type="ECO:0000256" key="2">
    <source>
        <dbReference type="ARBA" id="ARBA00007957"/>
    </source>
</evidence>
<dbReference type="AlphaFoldDB" id="A0A7K0K2T2"/>
<dbReference type="InterPro" id="IPR036388">
    <property type="entry name" value="WH-like_DNA-bd_sf"/>
</dbReference>
<proteinExistence type="inferred from homology"/>
<evidence type="ECO:0000256" key="1">
    <source>
        <dbReference type="ARBA" id="ARBA00004496"/>
    </source>
</evidence>
<keyword evidence="8" id="KW-0805">Transcription regulation</keyword>
<evidence type="ECO:0000256" key="8">
    <source>
        <dbReference type="ARBA" id="ARBA00023015"/>
    </source>
</evidence>
<dbReference type="GO" id="GO:0003700">
    <property type="term" value="F:DNA-binding transcription factor activity"/>
    <property type="evidence" value="ECO:0007669"/>
    <property type="project" value="InterPro"/>
</dbReference>
<evidence type="ECO:0000256" key="6">
    <source>
        <dbReference type="ARBA" id="ARBA00022723"/>
    </source>
</evidence>
<evidence type="ECO:0000256" key="7">
    <source>
        <dbReference type="ARBA" id="ARBA00022833"/>
    </source>
</evidence>